<dbReference type="Pfam" id="PF13530">
    <property type="entry name" value="SCP2_2"/>
    <property type="match status" value="1"/>
</dbReference>
<evidence type="ECO:0000256" key="1">
    <source>
        <dbReference type="ARBA" id="ARBA00009213"/>
    </source>
</evidence>
<dbReference type="InterPro" id="IPR041380">
    <property type="entry name" value="Acetyltransf_17"/>
</dbReference>
<comment type="subunit">
    <text evidence="4">Homohexamer; trimer of dimers.</text>
</comment>
<feature type="binding site" evidence="4">
    <location>
        <begin position="104"/>
        <end position="106"/>
    </location>
    <ligand>
        <name>acetyl-CoA</name>
        <dbReference type="ChEBI" id="CHEBI:57288"/>
    </ligand>
</feature>
<evidence type="ECO:0000313" key="6">
    <source>
        <dbReference type="EMBL" id="NYI09060.1"/>
    </source>
</evidence>
<comment type="caution">
    <text evidence="6">The sequence shown here is derived from an EMBL/GenBank/DDBJ whole genome shotgun (WGS) entry which is preliminary data.</text>
</comment>
<dbReference type="InterPro" id="IPR016181">
    <property type="entry name" value="Acyl_CoA_acyltransferase"/>
</dbReference>
<dbReference type="InterPro" id="IPR051554">
    <property type="entry name" value="Acetyltransferase_Eis"/>
</dbReference>
<dbReference type="NCBIfam" id="NF002367">
    <property type="entry name" value="PRK01346.1-4"/>
    <property type="match status" value="1"/>
</dbReference>
<dbReference type="Gene3D" id="3.30.1050.10">
    <property type="entry name" value="SCP2 sterol-binding domain"/>
    <property type="match status" value="1"/>
</dbReference>
<accession>A0A7Y9YBD8</accession>
<evidence type="ECO:0000313" key="7">
    <source>
        <dbReference type="Proteomes" id="UP000537326"/>
    </source>
</evidence>
<protein>
    <submittedName>
        <fullName evidence="6">Putative acetyltransferase</fullName>
    </submittedName>
</protein>
<dbReference type="Pfam" id="PF17668">
    <property type="entry name" value="Acetyltransf_17"/>
    <property type="match status" value="1"/>
</dbReference>
<dbReference type="PANTHER" id="PTHR37817:SF1">
    <property type="entry name" value="N-ACETYLTRANSFERASE EIS"/>
    <property type="match status" value="1"/>
</dbReference>
<dbReference type="PANTHER" id="PTHR37817">
    <property type="entry name" value="N-ACETYLTRANSFERASE EIS"/>
    <property type="match status" value="1"/>
</dbReference>
<dbReference type="InterPro" id="IPR022902">
    <property type="entry name" value="NAcTrfase_Eis"/>
</dbReference>
<dbReference type="GO" id="GO:0030649">
    <property type="term" value="P:aminoglycoside antibiotic catabolic process"/>
    <property type="evidence" value="ECO:0007669"/>
    <property type="project" value="TreeGrafter"/>
</dbReference>
<dbReference type="InterPro" id="IPR025559">
    <property type="entry name" value="Eis_dom"/>
</dbReference>
<dbReference type="Pfam" id="PF13527">
    <property type="entry name" value="Acetyltransf_9"/>
    <property type="match status" value="1"/>
</dbReference>
<feature type="domain" description="N-acetyltransferase" evidence="5">
    <location>
        <begin position="14"/>
        <end position="175"/>
    </location>
</feature>
<dbReference type="HAMAP" id="MF_01812">
    <property type="entry name" value="Eis"/>
    <property type="match status" value="1"/>
</dbReference>
<sequence>MSNDAHPDLILGTLDVHATDEETLAALHAYGDAWSTAFLEGRLDEEKRKRWLTHSRADDVTFRFARPRSTVAGPSRPVATFSSWDQEMNVGGPELLPLRMITDVTVAPTHRRRGLLRRLMSEDLADAAAKGVPLAALTVSEGSIYGRFGFGPATRLRSVEVDVRPGRFRLRHDATDEPGSLQLVEPKDAYPLTREVYAEHLARTRGEVARPAFYEQVFSGDFNWETGGPDRVLSTVLHLDADGRADGYCTYRVKEGETHDQHHIRVADMVALTPAAHLRLWQFLADVDLISHVRARVLLDDPLDHAVVDPRTVETKEQRDMLWLRILDLPTALEARPWREDASVVLEVADDLGHIAGRWRISTDKGRARVERTEDSPGVALSAETLATLYLGDRLVPTMAAAGRVTGPDVETFAAMADHAGPAPYCRTGF</sequence>
<dbReference type="InterPro" id="IPR036527">
    <property type="entry name" value="SCP2_sterol-bd_dom_sf"/>
</dbReference>
<keyword evidence="2 4" id="KW-0808">Transferase</keyword>
<dbReference type="RefSeq" id="WP_179530088.1">
    <property type="nucleotide sequence ID" value="NZ_BAAAPP010000002.1"/>
</dbReference>
<feature type="binding site" evidence="4">
    <location>
        <begin position="140"/>
        <end position="141"/>
    </location>
    <ligand>
        <name>acetyl-CoA</name>
        <dbReference type="ChEBI" id="CHEBI:57288"/>
    </ligand>
</feature>
<evidence type="ECO:0000256" key="2">
    <source>
        <dbReference type="ARBA" id="ARBA00022679"/>
    </source>
</evidence>
<evidence type="ECO:0000256" key="4">
    <source>
        <dbReference type="HAMAP-Rule" id="MF_01812"/>
    </source>
</evidence>
<evidence type="ECO:0000259" key="5">
    <source>
        <dbReference type="PROSITE" id="PS51186"/>
    </source>
</evidence>
<organism evidence="6 7">
    <name type="scientific">Nocardioides marinus</name>
    <dbReference type="NCBI Taxonomy" id="374514"/>
    <lineage>
        <taxon>Bacteria</taxon>
        <taxon>Bacillati</taxon>
        <taxon>Actinomycetota</taxon>
        <taxon>Actinomycetes</taxon>
        <taxon>Propionibacteriales</taxon>
        <taxon>Nocardioidaceae</taxon>
        <taxon>Nocardioides</taxon>
    </lineage>
</organism>
<dbReference type="Gene3D" id="3.40.630.30">
    <property type="match status" value="2"/>
</dbReference>
<dbReference type="Proteomes" id="UP000537326">
    <property type="component" value="Unassembled WGS sequence"/>
</dbReference>
<reference evidence="6 7" key="1">
    <citation type="submission" date="2020-07" db="EMBL/GenBank/DDBJ databases">
        <title>Sequencing the genomes of 1000 actinobacteria strains.</title>
        <authorList>
            <person name="Klenk H.-P."/>
        </authorList>
    </citation>
    <scope>NUCLEOTIDE SEQUENCE [LARGE SCALE GENOMIC DNA]</scope>
    <source>
        <strain evidence="6 7">DSM 18248</strain>
    </source>
</reference>
<keyword evidence="3 4" id="KW-0012">Acyltransferase</keyword>
<dbReference type="AlphaFoldDB" id="A0A7Y9YBD8"/>
<proteinExistence type="inferred from homology"/>
<dbReference type="SUPFAM" id="SSF55729">
    <property type="entry name" value="Acyl-CoA N-acyltransferases (Nat)"/>
    <property type="match status" value="1"/>
</dbReference>
<dbReference type="PROSITE" id="PS51186">
    <property type="entry name" value="GNAT"/>
    <property type="match status" value="1"/>
</dbReference>
<feature type="active site" description="Proton donor" evidence="4">
    <location>
        <position position="145"/>
    </location>
</feature>
<dbReference type="GO" id="GO:0034069">
    <property type="term" value="F:aminoglycoside N-acetyltransferase activity"/>
    <property type="evidence" value="ECO:0007669"/>
    <property type="project" value="TreeGrafter"/>
</dbReference>
<gene>
    <name evidence="6" type="ORF">BKA05_000575</name>
</gene>
<name>A0A7Y9YBD8_9ACTN</name>
<feature type="active site" description="Proton acceptor; via carboxylate" evidence="4">
    <location>
        <position position="430"/>
    </location>
</feature>
<keyword evidence="7" id="KW-1185">Reference proteome</keyword>
<dbReference type="InterPro" id="IPR000182">
    <property type="entry name" value="GNAT_dom"/>
</dbReference>
<dbReference type="SUPFAM" id="SSF55718">
    <property type="entry name" value="SCP-like"/>
    <property type="match status" value="1"/>
</dbReference>
<feature type="binding site" evidence="4">
    <location>
        <begin position="112"/>
        <end position="117"/>
    </location>
    <ligand>
        <name>acetyl-CoA</name>
        <dbReference type="ChEBI" id="CHEBI:57288"/>
    </ligand>
</feature>
<evidence type="ECO:0000256" key="3">
    <source>
        <dbReference type="ARBA" id="ARBA00023315"/>
    </source>
</evidence>
<dbReference type="EMBL" id="JACBZI010000001">
    <property type="protein sequence ID" value="NYI09060.1"/>
    <property type="molecule type" value="Genomic_DNA"/>
</dbReference>
<comment type="similarity">
    <text evidence="1 4">Belongs to the acetyltransferase Eis family.</text>
</comment>